<accession>A0A8H3VJL3</accession>
<dbReference type="Proteomes" id="UP000490939">
    <property type="component" value="Unassembled WGS sequence"/>
</dbReference>
<evidence type="ECO:0000313" key="3">
    <source>
        <dbReference type="Proteomes" id="UP000447873"/>
    </source>
</evidence>
<keyword evidence="4" id="KW-1185">Reference proteome</keyword>
<evidence type="ECO:0000313" key="2">
    <source>
        <dbReference type="EMBL" id="KAE9989596.1"/>
    </source>
</evidence>
<dbReference type="EMBL" id="WNWS01000237">
    <property type="protein sequence ID" value="KAE9973661.1"/>
    <property type="molecule type" value="Genomic_DNA"/>
</dbReference>
<dbReference type="EMBL" id="WNWR01000178">
    <property type="protein sequence ID" value="KAE9989596.1"/>
    <property type="molecule type" value="Genomic_DNA"/>
</dbReference>
<comment type="caution">
    <text evidence="2">The sequence shown here is derived from an EMBL/GenBank/DDBJ whole genome shotgun (WGS) entry which is preliminary data.</text>
</comment>
<proteinExistence type="predicted"/>
<reference evidence="2 4" key="1">
    <citation type="submission" date="2019-07" db="EMBL/GenBank/DDBJ databases">
        <title>Venturia inaequalis Genome Resource.</title>
        <authorList>
            <person name="Lichtner F.J."/>
        </authorList>
    </citation>
    <scope>NUCLEOTIDE SEQUENCE [LARGE SCALE GENOMIC DNA]</scope>
    <source>
        <strain evidence="1 3">120213</strain>
        <strain evidence="2 4">DMI_063113</strain>
    </source>
</reference>
<dbReference type="AlphaFoldDB" id="A0A8H3VJL3"/>
<dbReference type="Proteomes" id="UP000447873">
    <property type="component" value="Unassembled WGS sequence"/>
</dbReference>
<sequence length="120" mass="13675">MSSSYTSAYPTDTEFKPSYKKFFEEFYRISDTPDAHEILALRHSMWQKVSSRHHITTKIFPFGSSSDEVMLYGTVEFGLKDGGESKVDWAARAHLVEEGGSVKMDFYQVYLDTAAMAPKK</sequence>
<organism evidence="2 4">
    <name type="scientific">Venturia inaequalis</name>
    <name type="common">Apple scab fungus</name>
    <dbReference type="NCBI Taxonomy" id="5025"/>
    <lineage>
        <taxon>Eukaryota</taxon>
        <taxon>Fungi</taxon>
        <taxon>Dikarya</taxon>
        <taxon>Ascomycota</taxon>
        <taxon>Pezizomycotina</taxon>
        <taxon>Dothideomycetes</taxon>
        <taxon>Pleosporomycetidae</taxon>
        <taxon>Venturiales</taxon>
        <taxon>Venturiaceae</taxon>
        <taxon>Venturia</taxon>
    </lineage>
</organism>
<evidence type="ECO:0008006" key="5">
    <source>
        <dbReference type="Google" id="ProtNLM"/>
    </source>
</evidence>
<protein>
    <recommendedName>
        <fullName evidence="5">Fungal specific transcription factor</fullName>
    </recommendedName>
</protein>
<name>A0A8H3VJL3_VENIN</name>
<evidence type="ECO:0000313" key="4">
    <source>
        <dbReference type="Proteomes" id="UP000490939"/>
    </source>
</evidence>
<evidence type="ECO:0000313" key="1">
    <source>
        <dbReference type="EMBL" id="KAE9973661.1"/>
    </source>
</evidence>
<dbReference type="PANTHER" id="PTHR39401">
    <property type="entry name" value="SNOAL-LIKE DOMAIN-CONTAINING PROTEIN"/>
    <property type="match status" value="1"/>
</dbReference>
<gene>
    <name evidence="2" type="ORF">EG327_002473</name>
    <name evidence="1" type="ORF">EG328_004272</name>
</gene>
<dbReference type="PANTHER" id="PTHR39401:SF1">
    <property type="entry name" value="SNOAL-LIKE DOMAIN-CONTAINING PROTEIN"/>
    <property type="match status" value="1"/>
</dbReference>